<dbReference type="GO" id="GO:0009372">
    <property type="term" value="P:quorum sensing"/>
    <property type="evidence" value="ECO:0007669"/>
    <property type="project" value="UniProtKB-KW"/>
</dbReference>
<evidence type="ECO:0000313" key="9">
    <source>
        <dbReference type="EMBL" id="KOR90624.1"/>
    </source>
</evidence>
<reference evidence="10" key="1">
    <citation type="submission" date="2015-08" db="EMBL/GenBank/DDBJ databases">
        <title>Genome sequencing project for genomic taxonomy and phylogenomics of Bacillus-like bacteria.</title>
        <authorList>
            <person name="Liu B."/>
            <person name="Wang J."/>
            <person name="Zhu Y."/>
            <person name="Liu G."/>
            <person name="Chen Q."/>
            <person name="Chen Z."/>
            <person name="Lan J."/>
            <person name="Che J."/>
            <person name="Ge C."/>
            <person name="Shi H."/>
            <person name="Pan Z."/>
            <person name="Liu X."/>
        </authorList>
    </citation>
    <scope>NUCLEOTIDE SEQUENCE [LARGE SCALE GENOMIC DNA]</scope>
    <source>
        <strain evidence="10">FJAT-22460</strain>
    </source>
</reference>
<dbReference type="AlphaFoldDB" id="A0A0M1P9A8"/>
<dbReference type="GO" id="GO:0008233">
    <property type="term" value="F:peptidase activity"/>
    <property type="evidence" value="ECO:0007669"/>
    <property type="project" value="UniProtKB-KW"/>
</dbReference>
<dbReference type="InterPro" id="IPR006741">
    <property type="entry name" value="AgrB"/>
</dbReference>
<feature type="transmembrane region" description="Helical" evidence="8">
    <location>
        <begin position="138"/>
        <end position="161"/>
    </location>
</feature>
<keyword evidence="2" id="KW-0673">Quorum sensing</keyword>
<dbReference type="GO" id="GO:0006508">
    <property type="term" value="P:proteolysis"/>
    <property type="evidence" value="ECO:0007669"/>
    <property type="project" value="UniProtKB-KW"/>
</dbReference>
<evidence type="ECO:0000256" key="7">
    <source>
        <dbReference type="ARBA" id="ARBA00023136"/>
    </source>
</evidence>
<evidence type="ECO:0000256" key="1">
    <source>
        <dbReference type="ARBA" id="ARBA00022475"/>
    </source>
</evidence>
<keyword evidence="7 8" id="KW-0472">Membrane</keyword>
<feature type="transmembrane region" description="Helical" evidence="8">
    <location>
        <begin position="78"/>
        <end position="96"/>
    </location>
</feature>
<sequence length="179" mass="19800">MVERLAGRMAAEIKRQVPDHKSSIPVLKHAIIILINVGLIVIFTLLISLITDNLKQAVIALIGFALLRQCSGGLHLKTGAGCIVFTTVLFTLVSYVEMESTGVFLMNAISLLLVMNFAPSRIEKQSRIPRKHYFKLRILSCLIVLTNFGFQSPTLAVVFLIQAVSLLRWRGGQAHVMDS</sequence>
<name>A0A0M1P9A8_9BACL</name>
<evidence type="ECO:0000256" key="6">
    <source>
        <dbReference type="ARBA" id="ARBA00022989"/>
    </source>
</evidence>
<gene>
    <name evidence="9" type="ORF">AM231_04530</name>
</gene>
<keyword evidence="6 8" id="KW-1133">Transmembrane helix</keyword>
<dbReference type="Proteomes" id="UP000036932">
    <property type="component" value="Unassembled WGS sequence"/>
</dbReference>
<dbReference type="Pfam" id="PF04647">
    <property type="entry name" value="AgrB"/>
    <property type="match status" value="1"/>
</dbReference>
<evidence type="ECO:0000256" key="8">
    <source>
        <dbReference type="SAM" id="Phobius"/>
    </source>
</evidence>
<keyword evidence="5" id="KW-0378">Hydrolase</keyword>
<dbReference type="SMART" id="SM00793">
    <property type="entry name" value="AgrB"/>
    <property type="match status" value="1"/>
</dbReference>
<organism evidence="9 10">
    <name type="scientific">Paenibacillus solani</name>
    <dbReference type="NCBI Taxonomy" id="1705565"/>
    <lineage>
        <taxon>Bacteria</taxon>
        <taxon>Bacillati</taxon>
        <taxon>Bacillota</taxon>
        <taxon>Bacilli</taxon>
        <taxon>Bacillales</taxon>
        <taxon>Paenibacillaceae</taxon>
        <taxon>Paenibacillus</taxon>
    </lineage>
</organism>
<evidence type="ECO:0000256" key="3">
    <source>
        <dbReference type="ARBA" id="ARBA00022670"/>
    </source>
</evidence>
<keyword evidence="10" id="KW-1185">Reference proteome</keyword>
<proteinExistence type="predicted"/>
<evidence type="ECO:0000256" key="2">
    <source>
        <dbReference type="ARBA" id="ARBA00022654"/>
    </source>
</evidence>
<accession>A0A0M1P9A8</accession>
<protein>
    <submittedName>
        <fullName evidence="9">ABC transporter permease</fullName>
    </submittedName>
</protein>
<keyword evidence="3" id="KW-0645">Protease</keyword>
<evidence type="ECO:0000256" key="4">
    <source>
        <dbReference type="ARBA" id="ARBA00022692"/>
    </source>
</evidence>
<feature type="transmembrane region" description="Helical" evidence="8">
    <location>
        <begin position="102"/>
        <end position="118"/>
    </location>
</feature>
<feature type="transmembrane region" description="Helical" evidence="8">
    <location>
        <begin position="30"/>
        <end position="50"/>
    </location>
</feature>
<keyword evidence="1" id="KW-1003">Cell membrane</keyword>
<dbReference type="GO" id="GO:0016020">
    <property type="term" value="C:membrane"/>
    <property type="evidence" value="ECO:0007669"/>
    <property type="project" value="InterPro"/>
</dbReference>
<evidence type="ECO:0000256" key="5">
    <source>
        <dbReference type="ARBA" id="ARBA00022801"/>
    </source>
</evidence>
<dbReference type="EMBL" id="LIUT01000001">
    <property type="protein sequence ID" value="KOR90624.1"/>
    <property type="molecule type" value="Genomic_DNA"/>
</dbReference>
<comment type="caution">
    <text evidence="9">The sequence shown here is derived from an EMBL/GenBank/DDBJ whole genome shotgun (WGS) entry which is preliminary data.</text>
</comment>
<evidence type="ECO:0000313" key="10">
    <source>
        <dbReference type="Proteomes" id="UP000036932"/>
    </source>
</evidence>
<keyword evidence="4 8" id="KW-0812">Transmembrane</keyword>